<reference evidence="1 2" key="1">
    <citation type="submission" date="2020-01" db="EMBL/GenBank/DDBJ databases">
        <title>Insect and environment-associated Actinomycetes.</title>
        <authorList>
            <person name="Currrie C."/>
            <person name="Chevrette M."/>
            <person name="Carlson C."/>
            <person name="Stubbendieck R."/>
            <person name="Wendt-Pienkowski E."/>
        </authorList>
    </citation>
    <scope>NUCLEOTIDE SEQUENCE [LARGE SCALE GENOMIC DNA]</scope>
    <source>
        <strain evidence="1 2">SID8189</strain>
    </source>
</reference>
<accession>A0A9X5HCY6</accession>
<feature type="non-terminal residue" evidence="1">
    <location>
        <position position="55"/>
    </location>
</feature>
<gene>
    <name evidence="1" type="ORF">G3I18_16670</name>
</gene>
<dbReference type="EMBL" id="JAAGNA010000575">
    <property type="protein sequence ID" value="NEC50195.1"/>
    <property type="molecule type" value="Genomic_DNA"/>
</dbReference>
<organism evidence="1 2">
    <name type="scientific">Actinospica acidiphila</name>
    <dbReference type="NCBI Taxonomy" id="304899"/>
    <lineage>
        <taxon>Bacteria</taxon>
        <taxon>Bacillati</taxon>
        <taxon>Actinomycetota</taxon>
        <taxon>Actinomycetes</taxon>
        <taxon>Catenulisporales</taxon>
        <taxon>Actinospicaceae</taxon>
        <taxon>Actinospica</taxon>
    </lineage>
</organism>
<dbReference type="Proteomes" id="UP000471745">
    <property type="component" value="Unassembled WGS sequence"/>
</dbReference>
<evidence type="ECO:0000313" key="1">
    <source>
        <dbReference type="EMBL" id="NEC50195.1"/>
    </source>
</evidence>
<keyword evidence="1" id="KW-0032">Aminotransferase</keyword>
<protein>
    <submittedName>
        <fullName evidence="1">PLP-dependent aminotransferase family protein</fullName>
    </submittedName>
</protein>
<dbReference type="AlphaFoldDB" id="A0A9X5HCY6"/>
<dbReference type="GO" id="GO:0008483">
    <property type="term" value="F:transaminase activity"/>
    <property type="evidence" value="ECO:0007669"/>
    <property type="project" value="UniProtKB-KW"/>
</dbReference>
<name>A0A9X5HCY6_9ACTN</name>
<comment type="caution">
    <text evidence="1">The sequence shown here is derived from an EMBL/GenBank/DDBJ whole genome shotgun (WGS) entry which is preliminary data.</text>
</comment>
<evidence type="ECO:0000313" key="2">
    <source>
        <dbReference type="Proteomes" id="UP000471745"/>
    </source>
</evidence>
<sequence>MAQWTSAVGAGQLARLLGSQQDRPAGPGTRRPPAYRALADGIRLLVLEGRVPVAA</sequence>
<proteinExistence type="predicted"/>
<keyword evidence="2" id="KW-1185">Reference proteome</keyword>
<keyword evidence="1" id="KW-0808">Transferase</keyword>